<dbReference type="PRINTS" id="PR00368">
    <property type="entry name" value="FADPNR"/>
</dbReference>
<dbReference type="Gene3D" id="3.50.50.60">
    <property type="entry name" value="FAD/NAD(P)-binding domain"/>
    <property type="match status" value="1"/>
</dbReference>
<sequence length="391" mass="42420">MQDYDVVVIGGGAAGLMAALQAGRRGRRILLIEHTAKIGEKIRISGGGRCNFTNLGAGPANYLCSNPHFVKSALAGFTQRDFIKMVQDHGIQYHEKTLGQLFCDGSSKQIIQMLLDECAKAQVKILLSCRVNDIGKSDQFSVVSDKGTFIAQSVIIATGGLSIPQIGASDFGYRIAKKFGVSLRATRPALVSLTVGADDLQQFRAISGISNASIVSYGNTKFSENILFTHRGLSGPAILQISSYLPAFSGEKLSINLLPSLDLSQLISQNKDSKKTLCNFLKQYLSDRLVDFMVDDSFWHRPMTEVKKSSLLAIADRLHNFPVTIQGSEGYQKAEVTIGGVDTDYLSSKTMMVKNVPGLFFIGEVVDVTGWLGGYNFQWAWSSGYAAGLSC</sequence>
<evidence type="ECO:0000313" key="6">
    <source>
        <dbReference type="EMBL" id="AIK96152.1"/>
    </source>
</evidence>
<name>A0A077ASH2_9PROT</name>
<dbReference type="Pfam" id="PF03486">
    <property type="entry name" value="HI0933_like"/>
    <property type="match status" value="1"/>
</dbReference>
<dbReference type="NCBIfam" id="TIGR00275">
    <property type="entry name" value="aminoacetone oxidase family FAD-binding enzyme"/>
    <property type="match status" value="1"/>
</dbReference>
<gene>
    <name evidence="6" type="ORF">ID47_04445</name>
</gene>
<dbReference type="KEGG" id="paca:ID47_04445"/>
<reference evidence="6 7" key="1">
    <citation type="submission" date="2014-07" db="EMBL/GenBank/DDBJ databases">
        <title>Comparative genomic insights into amoeba endosymbionts belonging to the families of Holosporaceae and Candidatus Midichloriaceae within Rickettsiales.</title>
        <authorList>
            <person name="Wang Z."/>
            <person name="Wu M."/>
        </authorList>
    </citation>
    <scope>NUCLEOTIDE SEQUENCE [LARGE SCALE GENOMIC DNA]</scope>
    <source>
        <strain evidence="6">PRA3</strain>
    </source>
</reference>
<comment type="cofactor">
    <cofactor evidence="1">
        <name>FAD</name>
        <dbReference type="ChEBI" id="CHEBI:57692"/>
    </cofactor>
</comment>
<dbReference type="PRINTS" id="PR00411">
    <property type="entry name" value="PNDRDTASEI"/>
</dbReference>
<feature type="domain" description="RsdA/BaiN/AoA(So)-like insert" evidence="5">
    <location>
        <begin position="187"/>
        <end position="336"/>
    </location>
</feature>
<keyword evidence="3" id="KW-0274">FAD</keyword>
<keyword evidence="7" id="KW-1185">Reference proteome</keyword>
<dbReference type="STRING" id="91604.ID47_04445"/>
<dbReference type="InterPro" id="IPR055178">
    <property type="entry name" value="RsdA/BaiN/AoA(So)-like_dom"/>
</dbReference>
<keyword evidence="2" id="KW-0285">Flavoprotein</keyword>
<evidence type="ECO:0000256" key="2">
    <source>
        <dbReference type="ARBA" id="ARBA00022630"/>
    </source>
</evidence>
<evidence type="ECO:0000313" key="7">
    <source>
        <dbReference type="Proteomes" id="UP000028926"/>
    </source>
</evidence>
<dbReference type="HOGENOM" id="CLU_025174_2_0_5"/>
<dbReference type="OrthoDB" id="9773233at2"/>
<dbReference type="eggNOG" id="COG2081">
    <property type="taxonomic scope" value="Bacteria"/>
</dbReference>
<protein>
    <submittedName>
        <fullName evidence="6">Membrane protein</fullName>
    </submittedName>
</protein>
<evidence type="ECO:0000259" key="5">
    <source>
        <dbReference type="Pfam" id="PF22780"/>
    </source>
</evidence>
<proteinExistence type="predicted"/>
<dbReference type="Proteomes" id="UP000028926">
    <property type="component" value="Chromosome"/>
</dbReference>
<dbReference type="InterPro" id="IPR023166">
    <property type="entry name" value="BaiN-like_dom_sf"/>
</dbReference>
<accession>A0A077ASH2</accession>
<feature type="domain" description="RsdA/BaiN/AoA(So)-like Rossmann fold-like" evidence="4">
    <location>
        <begin position="5"/>
        <end position="388"/>
    </location>
</feature>
<dbReference type="Gene3D" id="1.10.8.260">
    <property type="entry name" value="HI0933 insert domain-like"/>
    <property type="match status" value="1"/>
</dbReference>
<evidence type="ECO:0000256" key="3">
    <source>
        <dbReference type="ARBA" id="ARBA00022827"/>
    </source>
</evidence>
<dbReference type="Gene3D" id="2.40.30.10">
    <property type="entry name" value="Translation factors"/>
    <property type="match status" value="1"/>
</dbReference>
<dbReference type="InterPro" id="IPR036188">
    <property type="entry name" value="FAD/NAD-bd_sf"/>
</dbReference>
<dbReference type="SUPFAM" id="SSF51905">
    <property type="entry name" value="FAD/NAD(P)-binding domain"/>
    <property type="match status" value="1"/>
</dbReference>
<dbReference type="InterPro" id="IPR004792">
    <property type="entry name" value="BaiN-like"/>
</dbReference>
<evidence type="ECO:0000259" key="4">
    <source>
        <dbReference type="Pfam" id="PF03486"/>
    </source>
</evidence>
<dbReference type="InterPro" id="IPR057661">
    <property type="entry name" value="RsdA/BaiN/AoA(So)_Rossmann"/>
</dbReference>
<dbReference type="AlphaFoldDB" id="A0A077ASH2"/>
<dbReference type="SUPFAM" id="SSF160996">
    <property type="entry name" value="HI0933 insert domain-like"/>
    <property type="match status" value="1"/>
</dbReference>
<dbReference type="EMBL" id="CP008941">
    <property type="protein sequence ID" value="AIK96152.1"/>
    <property type="molecule type" value="Genomic_DNA"/>
</dbReference>
<dbReference type="PANTHER" id="PTHR42887">
    <property type="entry name" value="OS12G0638800 PROTEIN"/>
    <property type="match status" value="1"/>
</dbReference>
<dbReference type="Pfam" id="PF22780">
    <property type="entry name" value="HI0933_like_1st"/>
    <property type="match status" value="1"/>
</dbReference>
<organism evidence="6 7">
    <name type="scientific">Candidatus Odyssella acanthamoebae</name>
    <dbReference type="NCBI Taxonomy" id="91604"/>
    <lineage>
        <taxon>Bacteria</taxon>
        <taxon>Pseudomonadati</taxon>
        <taxon>Pseudomonadota</taxon>
        <taxon>Alphaproteobacteria</taxon>
        <taxon>Holosporales</taxon>
        <taxon>Candidatus Paracaedibacteraceae</taxon>
        <taxon>Candidatus Odyssella</taxon>
    </lineage>
</organism>
<dbReference type="PANTHER" id="PTHR42887:SF2">
    <property type="entry name" value="OS12G0638800 PROTEIN"/>
    <property type="match status" value="1"/>
</dbReference>
<evidence type="ECO:0000256" key="1">
    <source>
        <dbReference type="ARBA" id="ARBA00001974"/>
    </source>
</evidence>